<organism evidence="1">
    <name type="scientific">marine metagenome</name>
    <dbReference type="NCBI Taxonomy" id="408172"/>
    <lineage>
        <taxon>unclassified sequences</taxon>
        <taxon>metagenomes</taxon>
        <taxon>ecological metagenomes</taxon>
    </lineage>
</organism>
<feature type="non-terminal residue" evidence="1">
    <location>
        <position position="141"/>
    </location>
</feature>
<proteinExistence type="predicted"/>
<protein>
    <submittedName>
        <fullName evidence="1">Uncharacterized protein</fullName>
    </submittedName>
</protein>
<gene>
    <name evidence="1" type="ORF">METZ01_LOCUS188929</name>
</gene>
<evidence type="ECO:0000313" key="1">
    <source>
        <dbReference type="EMBL" id="SVB36075.1"/>
    </source>
</evidence>
<dbReference type="AlphaFoldDB" id="A0A382DCS9"/>
<sequence length="141" mass="15920">MLDEGEPLVLRSLPIDASLEEVQRHLADHEFSVHPGQNDQNSHFRLVPNDRNLFCYQNSASADPFAARFMLQPFSSTKTIIHGLVAPAPEEEDRLASLLHYNTQLTRFREKVESGISVSADQWLEDIDRPTHGRRGVALST</sequence>
<accession>A0A382DCS9</accession>
<name>A0A382DCS9_9ZZZZ</name>
<dbReference type="EMBL" id="UINC01038696">
    <property type="protein sequence ID" value="SVB36075.1"/>
    <property type="molecule type" value="Genomic_DNA"/>
</dbReference>
<reference evidence="1" key="1">
    <citation type="submission" date="2018-05" db="EMBL/GenBank/DDBJ databases">
        <authorList>
            <person name="Lanie J.A."/>
            <person name="Ng W.-L."/>
            <person name="Kazmierczak K.M."/>
            <person name="Andrzejewski T.M."/>
            <person name="Davidsen T.M."/>
            <person name="Wayne K.J."/>
            <person name="Tettelin H."/>
            <person name="Glass J.I."/>
            <person name="Rusch D."/>
            <person name="Podicherti R."/>
            <person name="Tsui H.-C.T."/>
            <person name="Winkler M.E."/>
        </authorList>
    </citation>
    <scope>NUCLEOTIDE SEQUENCE</scope>
</reference>